<organism evidence="10 11">
    <name type="scientific">Laodelphax striatellus</name>
    <name type="common">Small brown planthopper</name>
    <name type="synonym">Delphax striatella</name>
    <dbReference type="NCBI Taxonomy" id="195883"/>
    <lineage>
        <taxon>Eukaryota</taxon>
        <taxon>Metazoa</taxon>
        <taxon>Ecdysozoa</taxon>
        <taxon>Arthropoda</taxon>
        <taxon>Hexapoda</taxon>
        <taxon>Insecta</taxon>
        <taxon>Pterygota</taxon>
        <taxon>Neoptera</taxon>
        <taxon>Paraneoptera</taxon>
        <taxon>Hemiptera</taxon>
        <taxon>Auchenorrhyncha</taxon>
        <taxon>Fulgoroidea</taxon>
        <taxon>Delphacidae</taxon>
        <taxon>Criomorphinae</taxon>
        <taxon>Laodelphax</taxon>
    </lineage>
</organism>
<feature type="domain" description="PNPLA" evidence="9">
    <location>
        <begin position="473"/>
        <end position="660"/>
    </location>
</feature>
<dbReference type="GO" id="GO:0016042">
    <property type="term" value="P:lipid catabolic process"/>
    <property type="evidence" value="ECO:0007669"/>
    <property type="project" value="UniProtKB-UniRule"/>
</dbReference>
<sequence>MSWFEVSSVFKNIQSSFLNSITNNNKVTEVKQDKYTDCAVICREEDLILYKNQSSSEIKFDIVLLRPHSDQAYSLHRSKELDDAQVQYIALKDKLPLLVAVMPSACNANSIQKIVDLLREKQSWSVGHMIVHFKWGNCVTHPIIQSFLNVSDLETGMTPIQLAIQNRDIAVVKQLIAANASLDLLDNQRNSVYHYAAGSNKEIALALVEAKSEDEVKKFLNERNADGYTPLHIACQTDNPECVKTFLQSGADCNITAAKSNHTSQQSASPGYVADFMKANQNKLHIQDMKFGGTPLHWSCSREVIETLVDRNCDVNALNFDGKTALHMMVMRNRLACVVALLSRHAEVNMTDEDGNTALHLAIGEKNTAIVQALIVFGADINHLNNNGFTARHLAALENDQVGEKILYILHAVGASRCDNGVLGCTDGCARNGTFNGQPPPTPVGAQARAILRCFENHGNLQNLKETRGGRLLCLDGGGIRGLILVSILLNLESAVNRPIIHCFDWIAGTSTGAILALGLAAGKTPGKTLKECQCLYFRMKDHAFSGTRPYSSEPLEDMLKNALGSTTVMSDIKDVKIMITAVLADRKPVDMHLFRNYENPSEIIDPNPSYGAFLPPTPPHEQFLWHAARASGAAPSYFKSCDRFIDGGLIANNPTLDALTEIHEYNLALKTVGRGAEAKPLTVVVSVGTGCVPVTAQSKRVEIFRPESPMDGLKFMTGVSALANLLVDQATQADGRVIDRCRSWCSMINVPFFRFSPQLSEDIAMDEKSDEKLVNMLWETLAYMISNKKEVQKLAILLNYELDGSNPMECNQQ</sequence>
<dbReference type="SMART" id="SM00248">
    <property type="entry name" value="ANK"/>
    <property type="match status" value="7"/>
</dbReference>
<evidence type="ECO:0000256" key="4">
    <source>
        <dbReference type="ARBA" id="ARBA00023043"/>
    </source>
</evidence>
<dbReference type="SMR" id="A0A482X1K0"/>
<dbReference type="GO" id="GO:0047499">
    <property type="term" value="F:calcium-independent phospholipase A2 activity"/>
    <property type="evidence" value="ECO:0007669"/>
    <property type="project" value="InterPro"/>
</dbReference>
<dbReference type="InParanoid" id="A0A482X1K0"/>
<evidence type="ECO:0000256" key="7">
    <source>
        <dbReference type="PROSITE-ProRule" id="PRU00023"/>
    </source>
</evidence>
<protein>
    <recommendedName>
        <fullName evidence="1">phospholipase A2</fullName>
        <ecNumber evidence="1">3.1.1.4</ecNumber>
    </recommendedName>
</protein>
<feature type="short sequence motif" description="DGA/G" evidence="8">
    <location>
        <begin position="647"/>
        <end position="649"/>
    </location>
</feature>
<accession>A0A482X1K0</accession>
<keyword evidence="8" id="KW-0442">Lipid degradation</keyword>
<proteinExistence type="predicted"/>
<gene>
    <name evidence="10" type="ORF">LSTR_LSTR001053</name>
</gene>
<dbReference type="CDD" id="cd07212">
    <property type="entry name" value="Pat_PNPLA9"/>
    <property type="match status" value="1"/>
</dbReference>
<dbReference type="EC" id="3.1.1.4" evidence="1"/>
<evidence type="ECO:0000256" key="1">
    <source>
        <dbReference type="ARBA" id="ARBA00013278"/>
    </source>
</evidence>
<dbReference type="Pfam" id="PF12796">
    <property type="entry name" value="Ank_2"/>
    <property type="match status" value="2"/>
</dbReference>
<comment type="catalytic activity">
    <reaction evidence="6">
        <text>a 1,2-diacyl-sn-glycero-3-phosphocholine + H2O = a 1-acyl-sn-glycero-3-phosphocholine + a fatty acid + H(+)</text>
        <dbReference type="Rhea" id="RHEA:15801"/>
        <dbReference type="ChEBI" id="CHEBI:15377"/>
        <dbReference type="ChEBI" id="CHEBI:15378"/>
        <dbReference type="ChEBI" id="CHEBI:28868"/>
        <dbReference type="ChEBI" id="CHEBI:57643"/>
        <dbReference type="ChEBI" id="CHEBI:58168"/>
        <dbReference type="EC" id="3.1.1.4"/>
    </reaction>
    <physiologicalReaction direction="left-to-right" evidence="6">
        <dbReference type="Rhea" id="RHEA:15802"/>
    </physiologicalReaction>
</comment>
<keyword evidence="5 8" id="KW-0443">Lipid metabolism</keyword>
<dbReference type="Gene3D" id="3.40.1090.10">
    <property type="entry name" value="Cytosolic phospholipase A2 catalytic domain"/>
    <property type="match status" value="1"/>
</dbReference>
<evidence type="ECO:0000256" key="8">
    <source>
        <dbReference type="PROSITE-ProRule" id="PRU01161"/>
    </source>
</evidence>
<dbReference type="PROSITE" id="PS51635">
    <property type="entry name" value="PNPLA"/>
    <property type="match status" value="1"/>
</dbReference>
<keyword evidence="4 7" id="KW-0040">ANK repeat</keyword>
<dbReference type="OrthoDB" id="10021675at2759"/>
<feature type="repeat" description="ANK" evidence="7">
    <location>
        <begin position="354"/>
        <end position="386"/>
    </location>
</feature>
<dbReference type="FunCoup" id="A0A482X1K0">
    <property type="interactions" value="1149"/>
</dbReference>
<keyword evidence="11" id="KW-1185">Reference proteome</keyword>
<evidence type="ECO:0000256" key="5">
    <source>
        <dbReference type="ARBA" id="ARBA00023098"/>
    </source>
</evidence>
<evidence type="ECO:0000313" key="10">
    <source>
        <dbReference type="EMBL" id="RZF39532.1"/>
    </source>
</evidence>
<dbReference type="GO" id="GO:2000304">
    <property type="term" value="P:positive regulation of ceramide biosynthetic process"/>
    <property type="evidence" value="ECO:0007669"/>
    <property type="project" value="TreeGrafter"/>
</dbReference>
<comment type="caution">
    <text evidence="10">The sequence shown here is derived from an EMBL/GenBank/DDBJ whole genome shotgun (WGS) entry which is preliminary data.</text>
</comment>
<evidence type="ECO:0000256" key="3">
    <source>
        <dbReference type="ARBA" id="ARBA00022801"/>
    </source>
</evidence>
<dbReference type="PROSITE" id="PS50088">
    <property type="entry name" value="ANK_REPEAT"/>
    <property type="match status" value="4"/>
</dbReference>
<dbReference type="GO" id="GO:0005739">
    <property type="term" value="C:mitochondrion"/>
    <property type="evidence" value="ECO:0007669"/>
    <property type="project" value="TreeGrafter"/>
</dbReference>
<feature type="short sequence motif" description="GXSXG" evidence="8">
    <location>
        <begin position="509"/>
        <end position="513"/>
    </location>
</feature>
<feature type="repeat" description="ANK" evidence="7">
    <location>
        <begin position="321"/>
        <end position="353"/>
    </location>
</feature>
<dbReference type="InterPro" id="IPR047148">
    <property type="entry name" value="PLPL9"/>
</dbReference>
<feature type="active site" description="Nucleophile" evidence="8">
    <location>
        <position position="511"/>
    </location>
</feature>
<keyword evidence="2" id="KW-0677">Repeat</keyword>
<evidence type="ECO:0000259" key="9">
    <source>
        <dbReference type="PROSITE" id="PS51635"/>
    </source>
</evidence>
<feature type="active site" description="Proton acceptor" evidence="8">
    <location>
        <position position="647"/>
    </location>
</feature>
<feature type="repeat" description="ANK" evidence="7">
    <location>
        <begin position="155"/>
        <end position="187"/>
    </location>
</feature>
<dbReference type="Pfam" id="PF01734">
    <property type="entry name" value="Patatin"/>
    <property type="match status" value="1"/>
</dbReference>
<evidence type="ECO:0000256" key="6">
    <source>
        <dbReference type="ARBA" id="ARBA00023422"/>
    </source>
</evidence>
<dbReference type="AlphaFoldDB" id="A0A482X1K0"/>
<dbReference type="EMBL" id="QKKF02019844">
    <property type="protein sequence ID" value="RZF39532.1"/>
    <property type="molecule type" value="Genomic_DNA"/>
</dbReference>
<dbReference type="InterPro" id="IPR002641">
    <property type="entry name" value="PNPLA_dom"/>
</dbReference>
<evidence type="ECO:0000256" key="2">
    <source>
        <dbReference type="ARBA" id="ARBA00022737"/>
    </source>
</evidence>
<dbReference type="STRING" id="195883.A0A482X1K0"/>
<evidence type="ECO:0000313" key="11">
    <source>
        <dbReference type="Proteomes" id="UP000291343"/>
    </source>
</evidence>
<keyword evidence="3 8" id="KW-0378">Hydrolase</keyword>
<dbReference type="PROSITE" id="PS50297">
    <property type="entry name" value="ANK_REP_REGION"/>
    <property type="match status" value="4"/>
</dbReference>
<feature type="repeat" description="ANK" evidence="7">
    <location>
        <begin position="226"/>
        <end position="258"/>
    </location>
</feature>
<dbReference type="SUPFAM" id="SSF48403">
    <property type="entry name" value="Ankyrin repeat"/>
    <property type="match status" value="1"/>
</dbReference>
<dbReference type="GO" id="GO:0052816">
    <property type="term" value="F:long-chain fatty acyl-CoA hydrolase activity"/>
    <property type="evidence" value="ECO:0007669"/>
    <property type="project" value="TreeGrafter"/>
</dbReference>
<dbReference type="Proteomes" id="UP000291343">
    <property type="component" value="Unassembled WGS sequence"/>
</dbReference>
<dbReference type="InterPro" id="IPR016035">
    <property type="entry name" value="Acyl_Trfase/lysoPLipase"/>
</dbReference>
<dbReference type="PANTHER" id="PTHR24139:SF34">
    <property type="entry name" value="85_88 KDA CALCIUM-INDEPENDENT PHOSPHOLIPASE A2"/>
    <property type="match status" value="1"/>
</dbReference>
<name>A0A482X1K0_LAOST</name>
<dbReference type="Pfam" id="PF00023">
    <property type="entry name" value="Ank"/>
    <property type="match status" value="2"/>
</dbReference>
<reference evidence="10 11" key="1">
    <citation type="journal article" date="2017" name="Gigascience">
        <title>Genome sequence of the small brown planthopper, Laodelphax striatellus.</title>
        <authorList>
            <person name="Zhu J."/>
            <person name="Jiang F."/>
            <person name="Wang X."/>
            <person name="Yang P."/>
            <person name="Bao Y."/>
            <person name="Zhao W."/>
            <person name="Wang W."/>
            <person name="Lu H."/>
            <person name="Wang Q."/>
            <person name="Cui N."/>
            <person name="Li J."/>
            <person name="Chen X."/>
            <person name="Luo L."/>
            <person name="Yu J."/>
            <person name="Kang L."/>
            <person name="Cui F."/>
        </authorList>
    </citation>
    <scope>NUCLEOTIDE SEQUENCE [LARGE SCALE GENOMIC DNA]</scope>
    <source>
        <strain evidence="10">Lst14</strain>
    </source>
</reference>
<dbReference type="InterPro" id="IPR002110">
    <property type="entry name" value="Ankyrin_rpt"/>
</dbReference>
<dbReference type="InterPro" id="IPR036770">
    <property type="entry name" value="Ankyrin_rpt-contain_sf"/>
</dbReference>
<dbReference type="SUPFAM" id="SSF52151">
    <property type="entry name" value="FabD/lysophospholipase-like"/>
    <property type="match status" value="1"/>
</dbReference>
<feature type="short sequence motif" description="GXGXXG" evidence="8">
    <location>
        <begin position="477"/>
        <end position="482"/>
    </location>
</feature>
<dbReference type="Gene3D" id="1.25.40.20">
    <property type="entry name" value="Ankyrin repeat-containing domain"/>
    <property type="match status" value="3"/>
</dbReference>
<dbReference type="PANTHER" id="PTHR24139">
    <property type="entry name" value="CALCIUM-INDEPENDENT PHOSPHOLIPASE A2"/>
    <property type="match status" value="1"/>
</dbReference>